<dbReference type="InterPro" id="IPR036869">
    <property type="entry name" value="J_dom_sf"/>
</dbReference>
<evidence type="ECO:0000256" key="4">
    <source>
        <dbReference type="ARBA" id="ARBA00023186"/>
    </source>
</evidence>
<proteinExistence type="predicted"/>
<accession>A0A813I7E2</accession>
<dbReference type="PANTHER" id="PTHR44027:SF7">
    <property type="entry name" value="DNAJ HOMOLOG SUBFAMILY C MEMBER 5 HOMOLOG"/>
    <property type="match status" value="1"/>
</dbReference>
<feature type="compositionally biased region" description="Basic and acidic residues" evidence="6">
    <location>
        <begin position="136"/>
        <end position="147"/>
    </location>
</feature>
<evidence type="ECO:0000256" key="2">
    <source>
        <dbReference type="ARBA" id="ARBA00023136"/>
    </source>
</evidence>
<dbReference type="InterPro" id="IPR001623">
    <property type="entry name" value="DnaJ_domain"/>
</dbReference>
<keyword evidence="2" id="KW-0472">Membrane</keyword>
<feature type="compositionally biased region" description="Polar residues" evidence="6">
    <location>
        <begin position="105"/>
        <end position="121"/>
    </location>
</feature>
<evidence type="ECO:0000313" key="9">
    <source>
        <dbReference type="EMBL" id="CAE8645773.1"/>
    </source>
</evidence>
<feature type="compositionally biased region" description="Low complexity" evidence="6">
    <location>
        <begin position="244"/>
        <end position="268"/>
    </location>
</feature>
<organism evidence="9 10">
    <name type="scientific">Polarella glacialis</name>
    <name type="common">Dinoflagellate</name>
    <dbReference type="NCBI Taxonomy" id="89957"/>
    <lineage>
        <taxon>Eukaryota</taxon>
        <taxon>Sar</taxon>
        <taxon>Alveolata</taxon>
        <taxon>Dinophyceae</taxon>
        <taxon>Suessiales</taxon>
        <taxon>Suessiaceae</taxon>
        <taxon>Polarella</taxon>
    </lineage>
</organism>
<feature type="compositionally biased region" description="Low complexity" evidence="6">
    <location>
        <begin position="219"/>
        <end position="233"/>
    </location>
</feature>
<dbReference type="SUPFAM" id="SSF46565">
    <property type="entry name" value="Chaperone J-domain"/>
    <property type="match status" value="1"/>
</dbReference>
<evidence type="ECO:0000256" key="7">
    <source>
        <dbReference type="SAM" id="SignalP"/>
    </source>
</evidence>
<feature type="region of interest" description="Disordered" evidence="6">
    <location>
        <begin position="104"/>
        <end position="288"/>
    </location>
</feature>
<keyword evidence="3" id="KW-0564">Palmitate</keyword>
<feature type="compositionally biased region" description="Pro residues" evidence="6">
    <location>
        <begin position="269"/>
        <end position="278"/>
    </location>
</feature>
<feature type="compositionally biased region" description="Low complexity" evidence="6">
    <location>
        <begin position="166"/>
        <end position="177"/>
    </location>
</feature>
<dbReference type="InterPro" id="IPR018253">
    <property type="entry name" value="DnaJ_domain_CS"/>
</dbReference>
<feature type="domain" description="J" evidence="8">
    <location>
        <begin position="294"/>
        <end position="359"/>
    </location>
</feature>
<comment type="subcellular location">
    <subcellularLocation>
        <location evidence="1">Membrane</location>
        <topology evidence="1">Lipid-anchor</topology>
    </subcellularLocation>
</comment>
<feature type="compositionally biased region" description="Low complexity" evidence="6">
    <location>
        <begin position="186"/>
        <end position="206"/>
    </location>
</feature>
<evidence type="ECO:0000256" key="5">
    <source>
        <dbReference type="ARBA" id="ARBA00023288"/>
    </source>
</evidence>
<evidence type="ECO:0000259" key="8">
    <source>
        <dbReference type="PROSITE" id="PS50076"/>
    </source>
</evidence>
<feature type="compositionally biased region" description="Basic and acidic residues" evidence="6">
    <location>
        <begin position="234"/>
        <end position="243"/>
    </location>
</feature>
<feature type="compositionally biased region" description="Pro residues" evidence="6">
    <location>
        <begin position="207"/>
        <end position="218"/>
    </location>
</feature>
<comment type="caution">
    <text evidence="9">The sequence shown here is derived from an EMBL/GenBank/DDBJ whole genome shotgun (WGS) entry which is preliminary data.</text>
</comment>
<gene>
    <name evidence="9" type="ORF">PGLA2088_LOCUS4204</name>
</gene>
<evidence type="ECO:0000256" key="6">
    <source>
        <dbReference type="SAM" id="MobiDB-lite"/>
    </source>
</evidence>
<feature type="chain" id="PRO_5032984265" description="J domain-containing protein" evidence="7">
    <location>
        <begin position="20"/>
        <end position="416"/>
    </location>
</feature>
<dbReference type="InterPro" id="IPR051434">
    <property type="entry name" value="DnaJ_C_subfamily_member5"/>
</dbReference>
<name>A0A813I7E2_POLGL</name>
<dbReference type="AlphaFoldDB" id="A0A813I7E2"/>
<keyword evidence="4" id="KW-0143">Chaperone</keyword>
<reference evidence="9" key="1">
    <citation type="submission" date="2021-02" db="EMBL/GenBank/DDBJ databases">
        <authorList>
            <person name="Dougan E. K."/>
            <person name="Rhodes N."/>
            <person name="Thang M."/>
            <person name="Chan C."/>
        </authorList>
    </citation>
    <scope>NUCLEOTIDE SEQUENCE</scope>
</reference>
<evidence type="ECO:0000256" key="1">
    <source>
        <dbReference type="ARBA" id="ARBA00004635"/>
    </source>
</evidence>
<dbReference type="CDD" id="cd06257">
    <property type="entry name" value="DnaJ"/>
    <property type="match status" value="1"/>
</dbReference>
<dbReference type="Gene3D" id="1.10.287.110">
    <property type="entry name" value="DnaJ domain"/>
    <property type="match status" value="1"/>
</dbReference>
<dbReference type="PROSITE" id="PS50076">
    <property type="entry name" value="DNAJ_2"/>
    <property type="match status" value="1"/>
</dbReference>
<feature type="signal peptide" evidence="7">
    <location>
        <begin position="1"/>
        <end position="19"/>
    </location>
</feature>
<evidence type="ECO:0000313" key="10">
    <source>
        <dbReference type="Proteomes" id="UP000626109"/>
    </source>
</evidence>
<keyword evidence="7" id="KW-0732">Signal</keyword>
<dbReference type="SMART" id="SM00271">
    <property type="entry name" value="DnaJ"/>
    <property type="match status" value="1"/>
</dbReference>
<dbReference type="GO" id="GO:0005737">
    <property type="term" value="C:cytoplasm"/>
    <property type="evidence" value="ECO:0007669"/>
    <property type="project" value="UniProtKB-ARBA"/>
</dbReference>
<dbReference type="PROSITE" id="PS00636">
    <property type="entry name" value="DNAJ_1"/>
    <property type="match status" value="1"/>
</dbReference>
<sequence length="416" mass="45607">MPKKAACILPAHLLRVCLPEVCIVCIACGILPPDGDGDVQDSRTAVAAFTTPMAARVAKILDGLDYEGSSTLIGISRPSDYVVPVGGDMDIDDPESVTLEELLGTQRTTEHAQTATPSNVEASERETANGTAQDAPSKEGVPEEPPWKRGRKERRPAPEQPPPEQPAAEQPGAEQQPPQEPPQPQAEPQQPQAEQQQSQQQPQQQPEQPPQQQPPSEQPQPQQTPEQNPQAEPQTDHPREAEPPKSSNSDQPQQSSEQQPQSQATQQPQPEPQQPQPEPEQNAAPPAQAKMPTCHYEALEIRKNASAPEIKKAYYTQSRKLHPDKNKDDPHATARFQCVSEAYQTLSDAPKRAHYDANRLLEKAFCKLGIPVDQLAVQFVLRCCQVPGNDIQEMIVGTTDCFRFSVLVCLQVIAAN</sequence>
<dbReference type="Pfam" id="PF00226">
    <property type="entry name" value="DnaJ"/>
    <property type="match status" value="1"/>
</dbReference>
<dbReference type="PANTHER" id="PTHR44027">
    <property type="entry name" value="DNAJ HOMOLOG SUBFAMILY C MEMBER 5 HOMOLOG"/>
    <property type="match status" value="1"/>
</dbReference>
<dbReference type="GO" id="GO:0016020">
    <property type="term" value="C:membrane"/>
    <property type="evidence" value="ECO:0007669"/>
    <property type="project" value="UniProtKB-SubCell"/>
</dbReference>
<feature type="compositionally biased region" description="Low complexity" evidence="6">
    <location>
        <begin position="279"/>
        <end position="288"/>
    </location>
</feature>
<dbReference type="Proteomes" id="UP000626109">
    <property type="component" value="Unassembled WGS sequence"/>
</dbReference>
<evidence type="ECO:0000256" key="3">
    <source>
        <dbReference type="ARBA" id="ARBA00023139"/>
    </source>
</evidence>
<dbReference type="PRINTS" id="PR00625">
    <property type="entry name" value="JDOMAIN"/>
</dbReference>
<dbReference type="EMBL" id="CAJNNW010003838">
    <property type="protein sequence ID" value="CAE8645773.1"/>
    <property type="molecule type" value="Genomic_DNA"/>
</dbReference>
<keyword evidence="5" id="KW-0449">Lipoprotein</keyword>
<protein>
    <recommendedName>
        <fullName evidence="8">J domain-containing protein</fullName>
    </recommendedName>
</protein>